<comment type="caution">
    <text evidence="6">The sequence shown here is derived from an EMBL/GenBank/DDBJ whole genome shotgun (WGS) entry which is preliminary data.</text>
</comment>
<dbReference type="GO" id="GO:0030288">
    <property type="term" value="C:outer membrane-bounded periplasmic space"/>
    <property type="evidence" value="ECO:0007669"/>
    <property type="project" value="TreeGrafter"/>
</dbReference>
<dbReference type="PROSITE" id="PS51257">
    <property type="entry name" value="PROKAR_LIPOPROTEIN"/>
    <property type="match status" value="1"/>
</dbReference>
<evidence type="ECO:0000256" key="2">
    <source>
        <dbReference type="ARBA" id="ARBA00008814"/>
    </source>
</evidence>
<evidence type="ECO:0000256" key="1">
    <source>
        <dbReference type="ARBA" id="ARBA00004196"/>
    </source>
</evidence>
<dbReference type="GO" id="GO:1901678">
    <property type="term" value="P:iron coordination entity transport"/>
    <property type="evidence" value="ECO:0007669"/>
    <property type="project" value="UniProtKB-ARBA"/>
</dbReference>
<dbReference type="PANTHER" id="PTHR30532">
    <property type="entry name" value="IRON III DICITRATE-BINDING PERIPLASMIC PROTEIN"/>
    <property type="match status" value="1"/>
</dbReference>
<evidence type="ECO:0000313" key="7">
    <source>
        <dbReference type="Proteomes" id="UP000646053"/>
    </source>
</evidence>
<reference evidence="6" key="1">
    <citation type="submission" date="2019-12" db="EMBL/GenBank/DDBJ databases">
        <title>High-Quality draft genome sequences of three cyanobacteria isolated from the limestone walls of the Old Cathedral of Coimbra.</title>
        <authorList>
            <person name="Tiago I."/>
            <person name="Soares F."/>
            <person name="Portugal A."/>
        </authorList>
    </citation>
    <scope>NUCLEOTIDE SEQUENCE</scope>
    <source>
        <strain evidence="6">A</strain>
    </source>
</reference>
<dbReference type="InterPro" id="IPR051313">
    <property type="entry name" value="Bact_iron-sidero_bind"/>
</dbReference>
<evidence type="ECO:0000256" key="4">
    <source>
        <dbReference type="ARBA" id="ARBA00022729"/>
    </source>
</evidence>
<dbReference type="Proteomes" id="UP000646053">
    <property type="component" value="Unassembled WGS sequence"/>
</dbReference>
<dbReference type="SUPFAM" id="SSF53807">
    <property type="entry name" value="Helical backbone' metal receptor"/>
    <property type="match status" value="1"/>
</dbReference>
<evidence type="ECO:0000256" key="3">
    <source>
        <dbReference type="ARBA" id="ARBA00022448"/>
    </source>
</evidence>
<evidence type="ECO:0000313" key="6">
    <source>
        <dbReference type="EMBL" id="NDJ17068.1"/>
    </source>
</evidence>
<dbReference type="InterPro" id="IPR002491">
    <property type="entry name" value="ABC_transptr_periplasmic_BD"/>
</dbReference>
<protein>
    <submittedName>
        <fullName evidence="6">ABC transporter substrate-binding protein</fullName>
    </submittedName>
</protein>
<organism evidence="6 7">
    <name type="scientific">Myxacorys almedinensis A</name>
    <dbReference type="NCBI Taxonomy" id="2690445"/>
    <lineage>
        <taxon>Bacteria</taxon>
        <taxon>Bacillati</taxon>
        <taxon>Cyanobacteriota</taxon>
        <taxon>Cyanophyceae</taxon>
        <taxon>Leptolyngbyales</taxon>
        <taxon>Leptolyngbyaceae</taxon>
        <taxon>Myxacorys</taxon>
        <taxon>Myxacorys almedinensis</taxon>
    </lineage>
</organism>
<name>A0A8J7Z611_9CYAN</name>
<dbReference type="EMBL" id="WVIE01000006">
    <property type="protein sequence ID" value="NDJ17068.1"/>
    <property type="molecule type" value="Genomic_DNA"/>
</dbReference>
<comment type="subcellular location">
    <subcellularLocation>
        <location evidence="1">Cell envelope</location>
    </subcellularLocation>
</comment>
<dbReference type="RefSeq" id="WP_162422581.1">
    <property type="nucleotide sequence ID" value="NZ_WVIE01000006.1"/>
</dbReference>
<gene>
    <name evidence="6" type="ORF">GS601_07170</name>
</gene>
<keyword evidence="7" id="KW-1185">Reference proteome</keyword>
<sequence length="331" mass="37151">MVIKSHRVIALFLIASLTVLISSACNFKLTHPSPNVDRAFSKNCHTVQHMMGESCITSDPKRLITLYTPALANALALGIKPIGITSVTGNLDQFPEYLKGKVEDIEIVANASDVLNLEKILLLKPDLILGWDHHSQIYSFLSQISPTLLTQPARTTSSTGDWKEYLSFVAKALRRENTAKQLLDHYDRRVEDLKKLIKNRYENEKVSIIHVSTEYGIEVQTKNSFAGTILTDLGLKRPEIQNVATPNGVLDAFSQEKIEAIDGDILFVQSFNKEEDQKLLQRLLEDPLWQKLKAVQQKRVYAVDGWAWTVGNPLAADVVIDDIDRYLINAA</sequence>
<dbReference type="Pfam" id="PF01497">
    <property type="entry name" value="Peripla_BP_2"/>
    <property type="match status" value="1"/>
</dbReference>
<evidence type="ECO:0000259" key="5">
    <source>
        <dbReference type="PROSITE" id="PS50983"/>
    </source>
</evidence>
<proteinExistence type="inferred from homology"/>
<feature type="domain" description="Fe/B12 periplasmic-binding" evidence="5">
    <location>
        <begin position="62"/>
        <end position="331"/>
    </location>
</feature>
<dbReference type="Gene3D" id="3.40.50.1980">
    <property type="entry name" value="Nitrogenase molybdenum iron protein domain"/>
    <property type="match status" value="2"/>
</dbReference>
<dbReference type="PANTHER" id="PTHR30532:SF25">
    <property type="entry name" value="IRON(III) DICITRATE-BINDING PERIPLASMIC PROTEIN"/>
    <property type="match status" value="1"/>
</dbReference>
<keyword evidence="3" id="KW-0813">Transport</keyword>
<keyword evidence="4" id="KW-0732">Signal</keyword>
<dbReference type="AlphaFoldDB" id="A0A8J7Z611"/>
<dbReference type="CDD" id="cd01146">
    <property type="entry name" value="FhuD"/>
    <property type="match status" value="1"/>
</dbReference>
<comment type="similarity">
    <text evidence="2">Belongs to the bacterial solute-binding protein 8 family.</text>
</comment>
<dbReference type="PROSITE" id="PS50983">
    <property type="entry name" value="FE_B12_PBP"/>
    <property type="match status" value="1"/>
</dbReference>
<accession>A0A8J7Z611</accession>